<feature type="domain" description="HTH crp-type" evidence="6">
    <location>
        <begin position="147"/>
        <end position="215"/>
    </location>
</feature>
<gene>
    <name evidence="7" type="ORF">EUU22_01635</name>
</gene>
<proteinExistence type="predicted"/>
<dbReference type="SUPFAM" id="SSF46785">
    <property type="entry name" value="Winged helix' DNA-binding domain"/>
    <property type="match status" value="1"/>
</dbReference>
<dbReference type="Gene3D" id="1.10.10.10">
    <property type="entry name" value="Winged helix-like DNA-binding domain superfamily/Winged helix DNA-binding domain"/>
    <property type="match status" value="1"/>
</dbReference>
<keyword evidence="1" id="KW-0805">Transcription regulation</keyword>
<dbReference type="GO" id="GO:0003700">
    <property type="term" value="F:DNA-binding transcription factor activity"/>
    <property type="evidence" value="ECO:0007669"/>
    <property type="project" value="TreeGrafter"/>
</dbReference>
<dbReference type="InterPro" id="IPR036388">
    <property type="entry name" value="WH-like_DNA-bd_sf"/>
</dbReference>
<accession>A0A4Q2TWF8</accession>
<dbReference type="InterPro" id="IPR012318">
    <property type="entry name" value="HTH_CRP"/>
</dbReference>
<keyword evidence="2" id="KW-0238">DNA-binding</keyword>
<dbReference type="PANTHER" id="PTHR24567">
    <property type="entry name" value="CRP FAMILY TRANSCRIPTIONAL REGULATORY PROTEIN"/>
    <property type="match status" value="1"/>
</dbReference>
<dbReference type="GO" id="GO:0003677">
    <property type="term" value="F:DNA binding"/>
    <property type="evidence" value="ECO:0007669"/>
    <property type="project" value="UniProtKB-KW"/>
</dbReference>
<dbReference type="InterPro" id="IPR014710">
    <property type="entry name" value="RmlC-like_jellyroll"/>
</dbReference>
<dbReference type="InterPro" id="IPR018490">
    <property type="entry name" value="cNMP-bd_dom_sf"/>
</dbReference>
<dbReference type="Pfam" id="PF13545">
    <property type="entry name" value="HTH_Crp_2"/>
    <property type="match status" value="1"/>
</dbReference>
<evidence type="ECO:0000256" key="3">
    <source>
        <dbReference type="ARBA" id="ARBA00023163"/>
    </source>
</evidence>
<feature type="region of interest" description="Disordered" evidence="4">
    <location>
        <begin position="227"/>
        <end position="249"/>
    </location>
</feature>
<evidence type="ECO:0000256" key="2">
    <source>
        <dbReference type="ARBA" id="ARBA00023125"/>
    </source>
</evidence>
<evidence type="ECO:0000259" key="6">
    <source>
        <dbReference type="PROSITE" id="PS51063"/>
    </source>
</evidence>
<comment type="caution">
    <text evidence="7">The sequence shown here is derived from an EMBL/GenBank/DDBJ whole genome shotgun (WGS) entry which is preliminary data.</text>
</comment>
<dbReference type="GO" id="GO:0005829">
    <property type="term" value="C:cytosol"/>
    <property type="evidence" value="ECO:0007669"/>
    <property type="project" value="TreeGrafter"/>
</dbReference>
<dbReference type="PANTHER" id="PTHR24567:SF26">
    <property type="entry name" value="REGULATORY PROTEIN YEIL"/>
    <property type="match status" value="1"/>
</dbReference>
<sequence length="249" mass="27433">MHIDDIEKLKRLNIFQDVKESTFSRAIAPSFLQSFPAGTVLLRENTSADFLYIVLEGLVEMSAASDDSDTVTEILGPVNLFILAAVLNDNVCLQSARTLTPARILMIPAPLIRELLGQDQGFMRAVVFELARAYRRTVKELKKQKLRSGAKRLANWILREYVRQGQNVAMKLPFEKRVLASYLGMTPENLSRGFATLAQYGVQASGGSVLLSDLAALTGYANPSPLIDGEEPSVMTTRGDDGRMEPPTV</sequence>
<dbReference type="Pfam" id="PF00027">
    <property type="entry name" value="cNMP_binding"/>
    <property type="match status" value="1"/>
</dbReference>
<dbReference type="InterPro" id="IPR036390">
    <property type="entry name" value="WH_DNA-bd_sf"/>
</dbReference>
<feature type="domain" description="Cyclic nucleotide-binding" evidence="5">
    <location>
        <begin position="14"/>
        <end position="133"/>
    </location>
</feature>
<dbReference type="PROSITE" id="PS51063">
    <property type="entry name" value="HTH_CRP_2"/>
    <property type="match status" value="1"/>
</dbReference>
<dbReference type="CDD" id="cd00038">
    <property type="entry name" value="CAP_ED"/>
    <property type="match status" value="1"/>
</dbReference>
<dbReference type="Gene3D" id="2.60.120.10">
    <property type="entry name" value="Jelly Rolls"/>
    <property type="match status" value="1"/>
</dbReference>
<organism evidence="7 8">
    <name type="scientific">Ciceribacter ferrooxidans</name>
    <dbReference type="NCBI Taxonomy" id="2509717"/>
    <lineage>
        <taxon>Bacteria</taxon>
        <taxon>Pseudomonadati</taxon>
        <taxon>Pseudomonadota</taxon>
        <taxon>Alphaproteobacteria</taxon>
        <taxon>Hyphomicrobiales</taxon>
        <taxon>Rhizobiaceae</taxon>
        <taxon>Ciceribacter</taxon>
    </lineage>
</organism>
<dbReference type="NCBIfam" id="NF006901">
    <property type="entry name" value="PRK09392.1"/>
    <property type="match status" value="1"/>
</dbReference>
<evidence type="ECO:0000313" key="7">
    <source>
        <dbReference type="EMBL" id="RYC26312.1"/>
    </source>
</evidence>
<evidence type="ECO:0000259" key="5">
    <source>
        <dbReference type="PROSITE" id="PS50042"/>
    </source>
</evidence>
<dbReference type="RefSeq" id="WP_129330374.1">
    <property type="nucleotide sequence ID" value="NZ_SDVB01000065.1"/>
</dbReference>
<evidence type="ECO:0000313" key="8">
    <source>
        <dbReference type="Proteomes" id="UP000291088"/>
    </source>
</evidence>
<evidence type="ECO:0000256" key="4">
    <source>
        <dbReference type="SAM" id="MobiDB-lite"/>
    </source>
</evidence>
<dbReference type="OrthoDB" id="190787at2"/>
<dbReference type="Proteomes" id="UP000291088">
    <property type="component" value="Unassembled WGS sequence"/>
</dbReference>
<feature type="compositionally biased region" description="Basic and acidic residues" evidence="4">
    <location>
        <begin position="238"/>
        <end position="249"/>
    </location>
</feature>
<keyword evidence="3" id="KW-0804">Transcription</keyword>
<dbReference type="AlphaFoldDB" id="A0A4Q2TWF8"/>
<dbReference type="InterPro" id="IPR050397">
    <property type="entry name" value="Env_Response_Regulators"/>
</dbReference>
<reference evidence="7 8" key="1">
    <citation type="submission" date="2019-01" db="EMBL/GenBank/DDBJ databases">
        <authorList>
            <person name="Deng T."/>
        </authorList>
    </citation>
    <scope>NUCLEOTIDE SEQUENCE [LARGE SCALE GENOMIC DNA]</scope>
    <source>
        <strain evidence="7 8">F8825</strain>
    </source>
</reference>
<evidence type="ECO:0000256" key="1">
    <source>
        <dbReference type="ARBA" id="ARBA00023015"/>
    </source>
</evidence>
<dbReference type="SMART" id="SM00100">
    <property type="entry name" value="cNMP"/>
    <property type="match status" value="1"/>
</dbReference>
<dbReference type="EMBL" id="SDVB01000065">
    <property type="protein sequence ID" value="RYC26312.1"/>
    <property type="molecule type" value="Genomic_DNA"/>
</dbReference>
<dbReference type="InterPro" id="IPR000595">
    <property type="entry name" value="cNMP-bd_dom"/>
</dbReference>
<protein>
    <submittedName>
        <fullName evidence="7">Cyclic nucleotide-binding domain-containing protein</fullName>
    </submittedName>
</protein>
<keyword evidence="8" id="KW-1185">Reference proteome</keyword>
<name>A0A4Q2TWF8_9HYPH</name>
<dbReference type="SUPFAM" id="SSF51206">
    <property type="entry name" value="cAMP-binding domain-like"/>
    <property type="match status" value="1"/>
</dbReference>
<dbReference type="PROSITE" id="PS50042">
    <property type="entry name" value="CNMP_BINDING_3"/>
    <property type="match status" value="1"/>
</dbReference>